<dbReference type="Proteomes" id="UP000076193">
    <property type="component" value="Plasmid unnamed1"/>
</dbReference>
<reference evidence="1" key="1">
    <citation type="submission" date="2024-10" db="EMBL/GenBank/DDBJ databases">
        <title>Strain of Rhizobium-related bacteria isolated fromm roots of Vavilovia formosa.</title>
        <authorList>
            <person name="Kimeklis A."/>
            <person name="Afonin A."/>
        </authorList>
    </citation>
    <scope>NUCLEOTIDE SEQUENCE</scope>
    <source>
        <strain evidence="1">Vaf12</strain>
    </source>
</reference>
<protein>
    <submittedName>
        <fullName evidence="1">Tyrosine-type recombinase/integrase</fullName>
    </submittedName>
</protein>
<organism evidence="1 2">
    <name type="scientific">Rhizobium leguminosarum</name>
    <dbReference type="NCBI Taxonomy" id="384"/>
    <lineage>
        <taxon>Bacteria</taxon>
        <taxon>Pseudomonadati</taxon>
        <taxon>Pseudomonadota</taxon>
        <taxon>Alphaproteobacteria</taxon>
        <taxon>Hyphomicrobiales</taxon>
        <taxon>Rhizobiaceae</taxon>
        <taxon>Rhizobium/Agrobacterium group</taxon>
        <taxon>Rhizobium</taxon>
    </lineage>
</organism>
<keyword evidence="1" id="KW-0614">Plasmid</keyword>
<evidence type="ECO:0000313" key="1">
    <source>
        <dbReference type="EMBL" id="XKQ43908.1"/>
    </source>
</evidence>
<geneLocation type="plasmid" evidence="1 2">
    <name>unnamed1</name>
</geneLocation>
<evidence type="ECO:0000313" key="2">
    <source>
        <dbReference type="Proteomes" id="UP000076193"/>
    </source>
</evidence>
<name>A0ACD5FFD9_RHILE</name>
<dbReference type="EMBL" id="CP171845">
    <property type="protein sequence ID" value="XKQ43908.1"/>
    <property type="molecule type" value="Genomic_DNA"/>
</dbReference>
<sequence length="107" mass="11973">MQFDEDGKISQNSLRSALDHVYGASGMYKSISPHVLRHSCAMHMLQATRDIRKVALWLGHATLQSTEIYLRADPTEKLEMLDALAPLGLKPGKFRPPDKLIAMLATR</sequence>
<proteinExistence type="predicted"/>
<accession>A0ACD5FFD9</accession>
<gene>
    <name evidence="1" type="ORF">A4A59_028595</name>
</gene>